<evidence type="ECO:0000313" key="2">
    <source>
        <dbReference type="Proteomes" id="UP000007934"/>
    </source>
</evidence>
<dbReference type="OrthoDB" id="5421180at2"/>
<reference evidence="1 2" key="1">
    <citation type="journal article" date="2011" name="Genome Biol. Evol.">
        <title>Comparative whole genome sequence analysis of the carcinogenic bacterial model pathogen Helicobacter felis.</title>
        <authorList>
            <person name="Arnold I.C."/>
            <person name="Zigova Z."/>
            <person name="Holden M."/>
            <person name="Lawley T.D."/>
            <person name="Rad R."/>
            <person name="Dougan G."/>
            <person name="Falkow S."/>
            <person name="Bentley S.D."/>
            <person name="Muller A."/>
        </authorList>
    </citation>
    <scope>NUCLEOTIDE SEQUENCE [LARGE SCALE GENOMIC DNA]</scope>
    <source>
        <strain evidence="2">ATCC 49179 / CCUG 28539 / NCTC 12436 / CS1</strain>
    </source>
</reference>
<dbReference type="GeneID" id="36134775"/>
<dbReference type="EMBL" id="FQ670179">
    <property type="protein sequence ID" value="CBY82388.1"/>
    <property type="molecule type" value="Genomic_DNA"/>
</dbReference>
<organism evidence="1 2">
    <name type="scientific">Helicobacter felis (strain ATCC 49179 / CCUG 28539 / NCTC 12436 / CS1)</name>
    <dbReference type="NCBI Taxonomy" id="936155"/>
    <lineage>
        <taxon>Bacteria</taxon>
        <taxon>Pseudomonadati</taxon>
        <taxon>Campylobacterota</taxon>
        <taxon>Epsilonproteobacteria</taxon>
        <taxon>Campylobacterales</taxon>
        <taxon>Helicobacteraceae</taxon>
        <taxon>Helicobacter</taxon>
    </lineage>
</organism>
<dbReference type="RefSeq" id="WP_013468760.1">
    <property type="nucleotide sequence ID" value="NC_014810.2"/>
</dbReference>
<keyword evidence="2" id="KW-1185">Reference proteome</keyword>
<dbReference type="InterPro" id="IPR029057">
    <property type="entry name" value="PRTase-like"/>
</dbReference>
<dbReference type="eggNOG" id="COG1926">
    <property type="taxonomic scope" value="Bacteria"/>
</dbReference>
<dbReference type="InterPro" id="IPR000836">
    <property type="entry name" value="PRTase_dom"/>
</dbReference>
<dbReference type="HOGENOM" id="CLU_083583_1_0_7"/>
<protein>
    <submittedName>
        <fullName evidence="1">Na+/H+ antiporter</fullName>
    </submittedName>
</protein>
<dbReference type="KEGG" id="hfe:HFELIS_03040"/>
<dbReference type="Gene3D" id="3.30.1310.20">
    <property type="entry name" value="PRTase-like"/>
    <property type="match status" value="1"/>
</dbReference>
<dbReference type="SUPFAM" id="SSF53271">
    <property type="entry name" value="PRTase-like"/>
    <property type="match status" value="1"/>
</dbReference>
<dbReference type="STRING" id="936155.HFELIS_03040"/>
<dbReference type="Gene3D" id="3.40.50.2020">
    <property type="match status" value="1"/>
</dbReference>
<proteinExistence type="predicted"/>
<accession>E7A8Q1</accession>
<dbReference type="AlphaFoldDB" id="E7A8Q1"/>
<sequence length="226" mass="25573">MIAQDYRFEDHQDALEKLMNEIMMRHLDLHNAIVLATSLSGIQYANTLASKFHTDRDFLFSGSIYAPLNRECEIALVSEGMDIIMHEKLIQAFGISLDYVYGEAKRVYEEEILSKIYKFRKGNMLKSLAHKNVLLVDQGIETGITAGLAIQTCMDKQAKSISVLTPILPKSVEENLSLICDNVVSVYRPDFFVSIEHHYKKPLKLSAAEIEAFFSDSSKPIHKGEL</sequence>
<dbReference type="Proteomes" id="UP000007934">
    <property type="component" value="Chromosome"/>
</dbReference>
<gene>
    <name evidence="1" type="ordered locus">Hfelis_03040</name>
</gene>
<name>E7A8Q1_HELFC</name>
<dbReference type="CDD" id="cd06223">
    <property type="entry name" value="PRTases_typeI"/>
    <property type="match status" value="1"/>
</dbReference>
<evidence type="ECO:0000313" key="1">
    <source>
        <dbReference type="EMBL" id="CBY82388.1"/>
    </source>
</evidence>